<reference evidence="4 5" key="1">
    <citation type="submission" date="2016-01" db="EMBL/GenBank/DDBJ databases">
        <title>Investigation of taxonomic status of Bacillus aminovorans.</title>
        <authorList>
            <person name="Verma A."/>
            <person name="Pal Y."/>
            <person name="Krishnamurthi S."/>
        </authorList>
    </citation>
    <scope>NUCLEOTIDE SEQUENCE [LARGE SCALE GENOMIC DNA]</scope>
    <source>
        <strain evidence="4 5">DSM 1314</strain>
    </source>
</reference>
<evidence type="ECO:0000256" key="2">
    <source>
        <dbReference type="ARBA" id="ARBA00022490"/>
    </source>
</evidence>
<dbReference type="InterPro" id="IPR018225">
    <property type="entry name" value="Transaldolase_AS"/>
</dbReference>
<evidence type="ECO:0000313" key="5">
    <source>
        <dbReference type="Proteomes" id="UP000076935"/>
    </source>
</evidence>
<organism evidence="4 5">
    <name type="scientific">Domibacillus aminovorans</name>
    <dbReference type="NCBI Taxonomy" id="29332"/>
    <lineage>
        <taxon>Bacteria</taxon>
        <taxon>Bacillati</taxon>
        <taxon>Bacillota</taxon>
        <taxon>Bacilli</taxon>
        <taxon>Bacillales</taxon>
        <taxon>Bacillaceae</taxon>
        <taxon>Domibacillus</taxon>
    </lineage>
</organism>
<sequence>MLLVIDSANVEEIKELIDYYPIDGVTTNPSIIVKEKLDFFPLLKEISEIIGNERELFVQTLTFKAEDIIKEAKYIRETVPGNVVVKIPVTNEGIKAIKTLKEIGIRTLGTTVYTPLQAYVAAKAGASYVAPYVNRIDNLTGNGVNVVKEITQLLEKHHYNCQVLAASFKNIQQVHNVCLDGAHGVTAAPDIIKGFLTHPATEANVQSFSDDWQKAYGEKSVVNTDKVKM</sequence>
<dbReference type="EMBL" id="LQWY01000030">
    <property type="protein sequence ID" value="OAH60885.1"/>
    <property type="molecule type" value="Genomic_DNA"/>
</dbReference>
<dbReference type="SUPFAM" id="SSF51569">
    <property type="entry name" value="Aldolase"/>
    <property type="match status" value="1"/>
</dbReference>
<dbReference type="FunFam" id="3.20.20.70:FF:000018">
    <property type="entry name" value="Probable transaldolase"/>
    <property type="match status" value="1"/>
</dbReference>
<dbReference type="Proteomes" id="UP000076935">
    <property type="component" value="Unassembled WGS sequence"/>
</dbReference>
<dbReference type="PROSITE" id="PS00958">
    <property type="entry name" value="TRANSALDOLASE_2"/>
    <property type="match status" value="1"/>
</dbReference>
<comment type="caution">
    <text evidence="4">The sequence shown here is derived from an EMBL/GenBank/DDBJ whole genome shotgun (WGS) entry which is preliminary data.</text>
</comment>
<comment type="subcellular location">
    <subcellularLocation>
        <location evidence="1">Cytoplasm</location>
    </subcellularLocation>
</comment>
<keyword evidence="2" id="KW-0963">Cytoplasm</keyword>
<dbReference type="NCBIfam" id="NF009299">
    <property type="entry name" value="PRK12656.1"/>
    <property type="match status" value="1"/>
</dbReference>
<name>A0A177L6S5_9BACI</name>
<dbReference type="AlphaFoldDB" id="A0A177L6S5"/>
<evidence type="ECO:0000256" key="1">
    <source>
        <dbReference type="ARBA" id="ARBA00004496"/>
    </source>
</evidence>
<keyword evidence="3" id="KW-0704">Schiff base</keyword>
<dbReference type="InterPro" id="IPR013785">
    <property type="entry name" value="Aldolase_TIM"/>
</dbReference>
<dbReference type="PANTHER" id="PTHR10683">
    <property type="entry name" value="TRANSALDOLASE"/>
    <property type="match status" value="1"/>
</dbReference>
<dbReference type="GO" id="GO:0005737">
    <property type="term" value="C:cytoplasm"/>
    <property type="evidence" value="ECO:0007669"/>
    <property type="project" value="UniProtKB-SubCell"/>
</dbReference>
<dbReference type="GO" id="GO:0016832">
    <property type="term" value="F:aldehyde-lyase activity"/>
    <property type="evidence" value="ECO:0007669"/>
    <property type="project" value="InterPro"/>
</dbReference>
<dbReference type="STRING" id="29332.AWH48_03290"/>
<dbReference type="RefSeq" id="WP_063965794.1">
    <property type="nucleotide sequence ID" value="NZ_JBCNAN010000023.1"/>
</dbReference>
<dbReference type="PROSITE" id="PS01054">
    <property type="entry name" value="TRANSALDOLASE_1"/>
    <property type="match status" value="1"/>
</dbReference>
<evidence type="ECO:0000313" key="4">
    <source>
        <dbReference type="EMBL" id="OAH60885.1"/>
    </source>
</evidence>
<dbReference type="GO" id="GO:0005975">
    <property type="term" value="P:carbohydrate metabolic process"/>
    <property type="evidence" value="ECO:0007669"/>
    <property type="project" value="InterPro"/>
</dbReference>
<dbReference type="InterPro" id="IPR001585">
    <property type="entry name" value="TAL/FSA"/>
</dbReference>
<dbReference type="InterPro" id="IPR033919">
    <property type="entry name" value="TSA/FSA_arc/bac"/>
</dbReference>
<gene>
    <name evidence="4" type="ORF">AWH49_15005</name>
</gene>
<accession>A0A177L6S5</accession>
<dbReference type="PANTHER" id="PTHR10683:SF40">
    <property type="entry name" value="FRUCTOSE-6-PHOSPHATE ALDOLASE 1-RELATED"/>
    <property type="match status" value="1"/>
</dbReference>
<dbReference type="Gene3D" id="3.20.20.70">
    <property type="entry name" value="Aldolase class I"/>
    <property type="match status" value="1"/>
</dbReference>
<protein>
    <submittedName>
        <fullName evidence="4">Fructose-6-phosphate aldolase</fullName>
    </submittedName>
</protein>
<proteinExistence type="predicted"/>
<keyword evidence="5" id="KW-1185">Reference proteome</keyword>
<evidence type="ECO:0000256" key="3">
    <source>
        <dbReference type="ARBA" id="ARBA00023270"/>
    </source>
</evidence>
<dbReference type="CDD" id="cd00956">
    <property type="entry name" value="Transaldolase_FSA"/>
    <property type="match status" value="1"/>
</dbReference>
<dbReference type="Pfam" id="PF00923">
    <property type="entry name" value="TAL_FSA"/>
    <property type="match status" value="1"/>
</dbReference>